<dbReference type="PROSITE" id="PS50262">
    <property type="entry name" value="G_PROTEIN_RECEP_F1_2"/>
    <property type="match status" value="1"/>
</dbReference>
<dbReference type="InterPro" id="IPR050125">
    <property type="entry name" value="GPCR_opsins"/>
</dbReference>
<name>A0A9X6NPL3_HYPEX</name>
<accession>A0A9X6NPL3</accession>
<evidence type="ECO:0000256" key="3">
    <source>
        <dbReference type="ARBA" id="ARBA00022989"/>
    </source>
</evidence>
<dbReference type="Proteomes" id="UP000192578">
    <property type="component" value="Unassembled WGS sequence"/>
</dbReference>
<keyword evidence="8" id="KW-0844">Vision</keyword>
<keyword evidence="3 9" id="KW-1133">Transmembrane helix</keyword>
<keyword evidence="12" id="KW-1185">Reference proteome</keyword>
<dbReference type="Gene3D" id="1.20.1070.10">
    <property type="entry name" value="Rhodopsin 7-helix transmembrane proteins"/>
    <property type="match status" value="1"/>
</dbReference>
<dbReference type="InterPro" id="IPR000276">
    <property type="entry name" value="GPCR_Rhodpsn"/>
</dbReference>
<dbReference type="Pfam" id="PF00001">
    <property type="entry name" value="7tm_1"/>
    <property type="match status" value="1"/>
</dbReference>
<evidence type="ECO:0000256" key="8">
    <source>
        <dbReference type="ARBA" id="ARBA00023305"/>
    </source>
</evidence>
<keyword evidence="6" id="KW-0675">Receptor</keyword>
<evidence type="ECO:0000256" key="1">
    <source>
        <dbReference type="ARBA" id="ARBA00004141"/>
    </source>
</evidence>
<feature type="transmembrane region" description="Helical" evidence="9">
    <location>
        <begin position="61"/>
        <end position="85"/>
    </location>
</feature>
<evidence type="ECO:0000256" key="5">
    <source>
        <dbReference type="ARBA" id="ARBA00023136"/>
    </source>
</evidence>
<dbReference type="InterPro" id="IPR017452">
    <property type="entry name" value="GPCR_Rhodpsn_7TM"/>
</dbReference>
<evidence type="ECO:0000256" key="9">
    <source>
        <dbReference type="SAM" id="Phobius"/>
    </source>
</evidence>
<keyword evidence="4" id="KW-0297">G-protein coupled receptor</keyword>
<proteinExistence type="predicted"/>
<dbReference type="GO" id="GO:0007601">
    <property type="term" value="P:visual perception"/>
    <property type="evidence" value="ECO:0007669"/>
    <property type="project" value="UniProtKB-KW"/>
</dbReference>
<dbReference type="PANTHER" id="PTHR24240">
    <property type="entry name" value="OPSIN"/>
    <property type="match status" value="1"/>
</dbReference>
<feature type="transmembrane region" description="Helical" evidence="9">
    <location>
        <begin position="186"/>
        <end position="211"/>
    </location>
</feature>
<evidence type="ECO:0000256" key="6">
    <source>
        <dbReference type="ARBA" id="ARBA00023170"/>
    </source>
</evidence>
<dbReference type="OrthoDB" id="10044919at2759"/>
<gene>
    <name evidence="11" type="ORF">BV898_18734</name>
</gene>
<dbReference type="GO" id="GO:0016020">
    <property type="term" value="C:membrane"/>
    <property type="evidence" value="ECO:0007669"/>
    <property type="project" value="UniProtKB-SubCell"/>
</dbReference>
<comment type="subcellular location">
    <subcellularLocation>
        <location evidence="1">Membrane</location>
        <topology evidence="1">Multi-pass membrane protein</topology>
    </subcellularLocation>
</comment>
<evidence type="ECO:0000259" key="10">
    <source>
        <dbReference type="PROSITE" id="PS50262"/>
    </source>
</evidence>
<dbReference type="GO" id="GO:0004930">
    <property type="term" value="F:G protein-coupled receptor activity"/>
    <property type="evidence" value="ECO:0007669"/>
    <property type="project" value="UniProtKB-KW"/>
</dbReference>
<sequence length="350" mass="38854">MTNSTPNGTTLLQDNSEALHGQLTAWFVLLITFSLFGIISNALLLRIIANHKKLRNDCSRLIIHLLITSLIMCGIHFPINAVVIYGKAYWFVAVPSNICTYIYSIQVATANASNWTEAWLAINRLVAIIFPYHYPKWVAPWPFRAMVAFSWGMGIATVLPIALGFAGSFVMSGLGHCAMLPGARSLVSIIFLGVSAYGPYIIVGVVLVVILGHSMTFRTVKVTAPADKQEVAQSAPTIQLRSRRFRVARMLLVSFVFCLVCNIPTYALLSLGARVLVRHPLIFVWMRLSLISQYAFSPIIFLCFNQDYRAELRRIVTRPGRRLGSFTEQGGSICPKDSGTLLRAQKESNL</sequence>
<evidence type="ECO:0000256" key="7">
    <source>
        <dbReference type="ARBA" id="ARBA00023224"/>
    </source>
</evidence>
<reference evidence="12" key="1">
    <citation type="submission" date="2017-01" db="EMBL/GenBank/DDBJ databases">
        <title>Comparative genomics of anhydrobiosis in the tardigrade Hypsibius dujardini.</title>
        <authorList>
            <person name="Yoshida Y."/>
            <person name="Koutsovoulos G."/>
            <person name="Laetsch D."/>
            <person name="Stevens L."/>
            <person name="Kumar S."/>
            <person name="Horikawa D."/>
            <person name="Ishino K."/>
            <person name="Komine S."/>
            <person name="Tomita M."/>
            <person name="Blaxter M."/>
            <person name="Arakawa K."/>
        </authorList>
    </citation>
    <scope>NUCLEOTIDE SEQUENCE [LARGE SCALE GENOMIC DNA]</scope>
    <source>
        <strain evidence="12">Z151</strain>
    </source>
</reference>
<keyword evidence="7" id="KW-0807">Transducer</keyword>
<evidence type="ECO:0000313" key="12">
    <source>
        <dbReference type="Proteomes" id="UP000192578"/>
    </source>
</evidence>
<evidence type="ECO:0000256" key="4">
    <source>
        <dbReference type="ARBA" id="ARBA00023040"/>
    </source>
</evidence>
<dbReference type="AlphaFoldDB" id="A0A9X6NPL3"/>
<evidence type="ECO:0000313" key="11">
    <source>
        <dbReference type="EMBL" id="OWA54326.1"/>
    </source>
</evidence>
<organism evidence="11 12">
    <name type="scientific">Hypsibius exemplaris</name>
    <name type="common">Freshwater tardigrade</name>
    <dbReference type="NCBI Taxonomy" id="2072580"/>
    <lineage>
        <taxon>Eukaryota</taxon>
        <taxon>Metazoa</taxon>
        <taxon>Ecdysozoa</taxon>
        <taxon>Tardigrada</taxon>
        <taxon>Eutardigrada</taxon>
        <taxon>Parachela</taxon>
        <taxon>Hypsibioidea</taxon>
        <taxon>Hypsibiidae</taxon>
        <taxon>Hypsibius</taxon>
    </lineage>
</organism>
<dbReference type="SUPFAM" id="SSF81321">
    <property type="entry name" value="Family A G protein-coupled receptor-like"/>
    <property type="match status" value="1"/>
</dbReference>
<comment type="caution">
    <text evidence="11">The sequence shown here is derived from an EMBL/GenBank/DDBJ whole genome shotgun (WGS) entry which is preliminary data.</text>
</comment>
<keyword evidence="2 9" id="KW-0812">Transmembrane</keyword>
<feature type="transmembrane region" description="Helical" evidence="9">
    <location>
        <begin position="281"/>
        <end position="304"/>
    </location>
</feature>
<feature type="transmembrane region" description="Helical" evidence="9">
    <location>
        <begin position="25"/>
        <end position="49"/>
    </location>
</feature>
<dbReference type="EMBL" id="MTYJ01000393">
    <property type="protein sequence ID" value="OWA54326.1"/>
    <property type="molecule type" value="Genomic_DNA"/>
</dbReference>
<dbReference type="CDD" id="cd00637">
    <property type="entry name" value="7tm_classA_rhodopsin-like"/>
    <property type="match status" value="1"/>
</dbReference>
<keyword evidence="8" id="KW-0716">Sensory transduction</keyword>
<evidence type="ECO:0000256" key="2">
    <source>
        <dbReference type="ARBA" id="ARBA00022692"/>
    </source>
</evidence>
<protein>
    <recommendedName>
        <fullName evidence="10">G-protein coupled receptors family 1 profile domain-containing protein</fullName>
    </recommendedName>
</protein>
<keyword evidence="5 9" id="KW-0472">Membrane</keyword>
<feature type="transmembrane region" description="Helical" evidence="9">
    <location>
        <begin position="250"/>
        <end position="269"/>
    </location>
</feature>
<feature type="domain" description="G-protein coupled receptors family 1 profile" evidence="10">
    <location>
        <begin position="40"/>
        <end position="301"/>
    </location>
</feature>
<feature type="transmembrane region" description="Helical" evidence="9">
    <location>
        <begin position="146"/>
        <end position="166"/>
    </location>
</feature>